<sequence>MDNGLGWQEKYPLTHRLDCQPYFHNAHLVLLNLEVAKSSEWLLFQWKRRNTPPKSHRRFSLLPRS</sequence>
<dbReference type="EMBL" id="EF086132">
    <property type="protein sequence ID" value="ABK25418.1"/>
    <property type="molecule type" value="mRNA"/>
</dbReference>
<organism evidence="1">
    <name type="scientific">Picea sitchensis</name>
    <name type="common">Sitka spruce</name>
    <name type="synonym">Pinus sitchensis</name>
    <dbReference type="NCBI Taxonomy" id="3332"/>
    <lineage>
        <taxon>Eukaryota</taxon>
        <taxon>Viridiplantae</taxon>
        <taxon>Streptophyta</taxon>
        <taxon>Embryophyta</taxon>
        <taxon>Tracheophyta</taxon>
        <taxon>Spermatophyta</taxon>
        <taxon>Pinopsida</taxon>
        <taxon>Pinidae</taxon>
        <taxon>Conifers I</taxon>
        <taxon>Pinales</taxon>
        <taxon>Pinaceae</taxon>
        <taxon>Picea</taxon>
    </lineage>
</organism>
<name>A9NXQ7_PICSI</name>
<accession>A9NXQ7</accession>
<evidence type="ECO:0000313" key="1">
    <source>
        <dbReference type="EMBL" id="ABK25418.1"/>
    </source>
</evidence>
<protein>
    <submittedName>
        <fullName evidence="1">Uncharacterized protein</fullName>
    </submittedName>
</protein>
<dbReference type="AlphaFoldDB" id="A9NXQ7"/>
<proteinExistence type="evidence at transcript level"/>
<reference evidence="1" key="1">
    <citation type="journal article" date="2008" name="BMC Genomics">
        <title>A conifer genomics resource of 200,000 spruce (Picea spp.) ESTs and 6,464 high-quality, sequence-finished full-length cDNAs for Sitka spruce (Picea sitchensis).</title>
        <authorList>
            <person name="Ralph S.G."/>
            <person name="Chun H.J."/>
            <person name="Kolosova N."/>
            <person name="Cooper D."/>
            <person name="Oddy C."/>
            <person name="Ritland C.E."/>
            <person name="Kirkpatrick R."/>
            <person name="Moore R."/>
            <person name="Barber S."/>
            <person name="Holt R.A."/>
            <person name="Jones S.J."/>
            <person name="Marra M.A."/>
            <person name="Douglas C.J."/>
            <person name="Ritland K."/>
            <person name="Bohlmann J."/>
        </authorList>
    </citation>
    <scope>NUCLEOTIDE SEQUENCE</scope>
    <source>
        <tissue evidence="1">Bark</tissue>
    </source>
</reference>